<keyword evidence="2" id="KW-0808">Transferase</keyword>
<feature type="domain" description="Protein kinase" evidence="7">
    <location>
        <begin position="1"/>
        <end position="90"/>
    </location>
</feature>
<dbReference type="EMBL" id="QKYT01000132">
    <property type="protein sequence ID" value="RIA92187.1"/>
    <property type="molecule type" value="Genomic_DNA"/>
</dbReference>
<protein>
    <submittedName>
        <fullName evidence="8">Kinase-like domain-containing protein</fullName>
    </submittedName>
</protein>
<organism evidence="8 9">
    <name type="scientific">Glomus cerebriforme</name>
    <dbReference type="NCBI Taxonomy" id="658196"/>
    <lineage>
        <taxon>Eukaryota</taxon>
        <taxon>Fungi</taxon>
        <taxon>Fungi incertae sedis</taxon>
        <taxon>Mucoromycota</taxon>
        <taxon>Glomeromycotina</taxon>
        <taxon>Glomeromycetes</taxon>
        <taxon>Glomerales</taxon>
        <taxon>Glomeraceae</taxon>
        <taxon>Glomus</taxon>
    </lineage>
</organism>
<dbReference type="PANTHER" id="PTHR46716:SF1">
    <property type="entry name" value="MITOGEN-ACTIVATED PROTEIN KINASE KINASE KINASE 7"/>
    <property type="match status" value="1"/>
</dbReference>
<evidence type="ECO:0000256" key="3">
    <source>
        <dbReference type="ARBA" id="ARBA00022741"/>
    </source>
</evidence>
<feature type="non-terminal residue" evidence="8">
    <location>
        <position position="186"/>
    </location>
</feature>
<dbReference type="GO" id="GO:0006955">
    <property type="term" value="P:immune response"/>
    <property type="evidence" value="ECO:0007669"/>
    <property type="project" value="TreeGrafter"/>
</dbReference>
<dbReference type="GO" id="GO:0007254">
    <property type="term" value="P:JNK cascade"/>
    <property type="evidence" value="ECO:0007669"/>
    <property type="project" value="TreeGrafter"/>
</dbReference>
<dbReference type="InterPro" id="IPR000719">
    <property type="entry name" value="Prot_kinase_dom"/>
</dbReference>
<dbReference type="Proteomes" id="UP000265703">
    <property type="component" value="Unassembled WGS sequence"/>
</dbReference>
<evidence type="ECO:0000256" key="6">
    <source>
        <dbReference type="SAM" id="MobiDB-lite"/>
    </source>
</evidence>
<dbReference type="InterPro" id="IPR001245">
    <property type="entry name" value="Ser-Thr/Tyr_kinase_cat_dom"/>
</dbReference>
<evidence type="ECO:0000256" key="2">
    <source>
        <dbReference type="ARBA" id="ARBA00022679"/>
    </source>
</evidence>
<accession>A0A397T7H1</accession>
<evidence type="ECO:0000256" key="5">
    <source>
        <dbReference type="ARBA" id="ARBA00022840"/>
    </source>
</evidence>
<proteinExistence type="predicted"/>
<dbReference type="PANTHER" id="PTHR46716">
    <property type="entry name" value="MITOGEN-ACTIVATED PROTEIN KINASE KINASE KINASE 7"/>
    <property type="match status" value="1"/>
</dbReference>
<dbReference type="Gene3D" id="1.10.510.10">
    <property type="entry name" value="Transferase(Phosphotransferase) domain 1"/>
    <property type="match status" value="1"/>
</dbReference>
<dbReference type="GO" id="GO:0005524">
    <property type="term" value="F:ATP binding"/>
    <property type="evidence" value="ECO:0007669"/>
    <property type="project" value="UniProtKB-KW"/>
</dbReference>
<dbReference type="OrthoDB" id="2434538at2759"/>
<dbReference type="PROSITE" id="PS50011">
    <property type="entry name" value="PROTEIN_KINASE_DOM"/>
    <property type="match status" value="1"/>
</dbReference>
<dbReference type="GO" id="GO:0004709">
    <property type="term" value="F:MAP kinase kinase kinase activity"/>
    <property type="evidence" value="ECO:0007669"/>
    <property type="project" value="TreeGrafter"/>
</dbReference>
<comment type="caution">
    <text evidence="8">The sequence shown here is derived from an EMBL/GenBank/DDBJ whole genome shotgun (WGS) entry which is preliminary data.</text>
</comment>
<keyword evidence="5" id="KW-0067">ATP-binding</keyword>
<keyword evidence="1" id="KW-0723">Serine/threonine-protein kinase</keyword>
<reference evidence="8 9" key="1">
    <citation type="submission" date="2018-06" db="EMBL/GenBank/DDBJ databases">
        <title>Comparative genomics reveals the genomic features of Rhizophagus irregularis, R. cerebriforme, R. diaphanum and Gigaspora rosea, and their symbiotic lifestyle signature.</title>
        <authorList>
            <person name="Morin E."/>
            <person name="San Clemente H."/>
            <person name="Chen E.C.H."/>
            <person name="De La Providencia I."/>
            <person name="Hainaut M."/>
            <person name="Kuo A."/>
            <person name="Kohler A."/>
            <person name="Murat C."/>
            <person name="Tang N."/>
            <person name="Roy S."/>
            <person name="Loubradou J."/>
            <person name="Henrissat B."/>
            <person name="Grigoriev I.V."/>
            <person name="Corradi N."/>
            <person name="Roux C."/>
            <person name="Martin F.M."/>
        </authorList>
    </citation>
    <scope>NUCLEOTIDE SEQUENCE [LARGE SCALE GENOMIC DNA]</scope>
    <source>
        <strain evidence="8 9">DAOM 227022</strain>
    </source>
</reference>
<dbReference type="AlphaFoldDB" id="A0A397T7H1"/>
<keyword evidence="9" id="KW-1185">Reference proteome</keyword>
<evidence type="ECO:0000256" key="1">
    <source>
        <dbReference type="ARBA" id="ARBA00022527"/>
    </source>
</evidence>
<evidence type="ECO:0000313" key="8">
    <source>
        <dbReference type="EMBL" id="RIA92187.1"/>
    </source>
</evidence>
<gene>
    <name evidence="8" type="ORF">C1645_765601</name>
</gene>
<name>A0A397T7H1_9GLOM</name>
<keyword evidence="3" id="KW-0547">Nucleotide-binding</keyword>
<dbReference type="InterPro" id="IPR011009">
    <property type="entry name" value="Kinase-like_dom_sf"/>
</dbReference>
<dbReference type="SUPFAM" id="SSF56112">
    <property type="entry name" value="Protein kinase-like (PK-like)"/>
    <property type="match status" value="1"/>
</dbReference>
<feature type="region of interest" description="Disordered" evidence="6">
    <location>
        <begin position="96"/>
        <end position="120"/>
    </location>
</feature>
<sequence>MAPEIFQGQKYTEASDIYSFGMIMWEFMTGRRPFWDRIHDAELIIEICDGLRPPIVTNAPEGYIDLMKECWHSDPNKRPNAENIYWDKIRKIQDNEKRNQNPTEIIESSDIGPVKTNNPGAIYKSRPLSGIIQSAMSTRSLRSPTITSEDLFCHYQKRIIFSNEKRKYEDNQIENRGMIKVLYTNM</sequence>
<evidence type="ECO:0000256" key="4">
    <source>
        <dbReference type="ARBA" id="ARBA00022777"/>
    </source>
</evidence>
<evidence type="ECO:0000313" key="9">
    <source>
        <dbReference type="Proteomes" id="UP000265703"/>
    </source>
</evidence>
<dbReference type="Pfam" id="PF07714">
    <property type="entry name" value="PK_Tyr_Ser-Thr"/>
    <property type="match status" value="1"/>
</dbReference>
<evidence type="ECO:0000259" key="7">
    <source>
        <dbReference type="PROSITE" id="PS50011"/>
    </source>
</evidence>
<keyword evidence="4 8" id="KW-0418">Kinase</keyword>